<dbReference type="Proteomes" id="UP001240236">
    <property type="component" value="Unassembled WGS sequence"/>
</dbReference>
<feature type="domain" description="N-acetyltransferase" evidence="1">
    <location>
        <begin position="7"/>
        <end position="165"/>
    </location>
</feature>
<evidence type="ECO:0000259" key="1">
    <source>
        <dbReference type="PROSITE" id="PS51186"/>
    </source>
</evidence>
<dbReference type="InterPro" id="IPR016181">
    <property type="entry name" value="Acyl_CoA_acyltransferase"/>
</dbReference>
<dbReference type="SUPFAM" id="SSF55729">
    <property type="entry name" value="Acyl-CoA N-acyltransferases (Nat)"/>
    <property type="match status" value="1"/>
</dbReference>
<gene>
    <name evidence="2" type="ORF">J2S42_005139</name>
</gene>
<dbReference type="EMBL" id="JAUSUZ010000001">
    <property type="protein sequence ID" value="MDQ0368470.1"/>
    <property type="molecule type" value="Genomic_DNA"/>
</dbReference>
<dbReference type="Gene3D" id="3.40.630.30">
    <property type="match status" value="1"/>
</dbReference>
<comment type="caution">
    <text evidence="2">The sequence shown here is derived from an EMBL/GenBank/DDBJ whole genome shotgun (WGS) entry which is preliminary data.</text>
</comment>
<reference evidence="2 3" key="1">
    <citation type="submission" date="2023-07" db="EMBL/GenBank/DDBJ databases">
        <title>Sequencing the genomes of 1000 actinobacteria strains.</title>
        <authorList>
            <person name="Klenk H.-P."/>
        </authorList>
    </citation>
    <scope>NUCLEOTIDE SEQUENCE [LARGE SCALE GENOMIC DNA]</scope>
    <source>
        <strain evidence="2 3">DSM 44709</strain>
    </source>
</reference>
<protein>
    <submittedName>
        <fullName evidence="2">RimJ/RimL family protein N-acetyltransferase</fullName>
    </submittedName>
</protein>
<dbReference type="InterPro" id="IPR000182">
    <property type="entry name" value="GNAT_dom"/>
</dbReference>
<accession>A0AAE3W524</accession>
<dbReference type="GO" id="GO:0016747">
    <property type="term" value="F:acyltransferase activity, transferring groups other than amino-acyl groups"/>
    <property type="evidence" value="ECO:0007669"/>
    <property type="project" value="InterPro"/>
</dbReference>
<keyword evidence="3" id="KW-1185">Reference proteome</keyword>
<organism evidence="2 3">
    <name type="scientific">Catenuloplanes indicus</name>
    <dbReference type="NCBI Taxonomy" id="137267"/>
    <lineage>
        <taxon>Bacteria</taxon>
        <taxon>Bacillati</taxon>
        <taxon>Actinomycetota</taxon>
        <taxon>Actinomycetes</taxon>
        <taxon>Micromonosporales</taxon>
        <taxon>Micromonosporaceae</taxon>
        <taxon>Catenuloplanes</taxon>
    </lineage>
</organism>
<dbReference type="Pfam" id="PF13302">
    <property type="entry name" value="Acetyltransf_3"/>
    <property type="match status" value="1"/>
</dbReference>
<dbReference type="RefSeq" id="WP_307243042.1">
    <property type="nucleotide sequence ID" value="NZ_JAUSUZ010000001.1"/>
</dbReference>
<evidence type="ECO:0000313" key="3">
    <source>
        <dbReference type="Proteomes" id="UP001240236"/>
    </source>
</evidence>
<proteinExistence type="predicted"/>
<dbReference type="AlphaFoldDB" id="A0AAE3W524"/>
<sequence length="175" mass="19266">MSPVPTVKLRPARDDDRDLVLAWRNHRVVRQASFTTHVIAPDEHAAWWARVAADDARHVLIACADDTPVGVVILDEAGGGADWSFYLDVDGLEARRALLPTWIATEIATLDHAFGPAGYAELRGEALAKNSAVVKLHERFGFTVTGEYQREVDGETETVLRYALTAAAYREEDPA</sequence>
<evidence type="ECO:0000313" key="2">
    <source>
        <dbReference type="EMBL" id="MDQ0368470.1"/>
    </source>
</evidence>
<dbReference type="PROSITE" id="PS51186">
    <property type="entry name" value="GNAT"/>
    <property type="match status" value="1"/>
</dbReference>
<name>A0AAE3W524_9ACTN</name>